<feature type="transmembrane region" description="Helical" evidence="1">
    <location>
        <begin position="92"/>
        <end position="117"/>
    </location>
</feature>
<reference evidence="2 3" key="1">
    <citation type="journal article" date="2003" name="Proc. Natl. Acad. Sci. U.S.A.">
        <title>The genome sequence of Clostridium tetani, the causative agent of tetanus disease.</title>
        <authorList>
            <person name="Brueggemann H."/>
            <person name="Baumer S."/>
            <person name="Fricke W.F."/>
            <person name="Wiezer A."/>
            <person name="Liesegang H."/>
            <person name="Decker I."/>
            <person name="Herzberg C."/>
            <person name="Martinez-Arias R."/>
            <person name="Merkl R."/>
            <person name="Henne A."/>
            <person name="Gottschalk G."/>
        </authorList>
    </citation>
    <scope>NUCLEOTIDE SEQUENCE [LARGE SCALE GENOMIC DNA]</scope>
    <source>
        <strain evidence="3">Massachusetts / E88</strain>
    </source>
</reference>
<name>Q893N9_CLOTE</name>
<feature type="transmembrane region" description="Helical" evidence="1">
    <location>
        <begin position="22"/>
        <end position="42"/>
    </location>
</feature>
<dbReference type="KEGG" id="ctc:CTC_01774"/>
<evidence type="ECO:0000256" key="1">
    <source>
        <dbReference type="SAM" id="Phobius"/>
    </source>
</evidence>
<dbReference type="AlphaFoldDB" id="Q893N9"/>
<feature type="transmembrane region" description="Helical" evidence="1">
    <location>
        <begin position="137"/>
        <end position="157"/>
    </location>
</feature>
<keyword evidence="1" id="KW-0812">Transmembrane</keyword>
<sequence>MTQPLNNEQFRWIFFRFTTENVIFYFVGSFASLNIACFSEELRFSDLRKKINHSYSLLVVSYFHKPSLYAFKSSSILPLHLVPLQPPDPEPVISFTSSMVLAPFLIASFILVLFIALQIQTLVNLSNILLSKFCSKFITPHLYFVNFFLVVFFYYHIFL</sequence>
<gene>
    <name evidence="2" type="ordered locus">CTC_01774</name>
</gene>
<keyword evidence="1" id="KW-0472">Membrane</keyword>
<dbReference type="HOGENOM" id="CLU_1657819_0_0_9"/>
<proteinExistence type="predicted"/>
<dbReference type="Proteomes" id="UP000001412">
    <property type="component" value="Chromosome"/>
</dbReference>
<protein>
    <submittedName>
        <fullName evidence="2">Uncharacterized protein</fullName>
    </submittedName>
</protein>
<dbReference type="STRING" id="212717.CTC_01774"/>
<keyword evidence="1" id="KW-1133">Transmembrane helix</keyword>
<accession>Q893N9</accession>
<evidence type="ECO:0000313" key="3">
    <source>
        <dbReference type="Proteomes" id="UP000001412"/>
    </source>
</evidence>
<keyword evidence="3" id="KW-1185">Reference proteome</keyword>
<dbReference type="EMBL" id="AE015927">
    <property type="protein sequence ID" value="AAO36303.1"/>
    <property type="molecule type" value="Genomic_DNA"/>
</dbReference>
<organism evidence="2 3">
    <name type="scientific">Clostridium tetani (strain Massachusetts / E88)</name>
    <dbReference type="NCBI Taxonomy" id="212717"/>
    <lineage>
        <taxon>Bacteria</taxon>
        <taxon>Bacillati</taxon>
        <taxon>Bacillota</taxon>
        <taxon>Clostridia</taxon>
        <taxon>Eubacteriales</taxon>
        <taxon>Clostridiaceae</taxon>
        <taxon>Clostridium</taxon>
    </lineage>
</organism>
<evidence type="ECO:0000313" key="2">
    <source>
        <dbReference type="EMBL" id="AAO36303.1"/>
    </source>
</evidence>